<evidence type="ECO:0000256" key="2">
    <source>
        <dbReference type="ARBA" id="ARBA00008814"/>
    </source>
</evidence>
<feature type="domain" description="Fe/B12 periplasmic-binding" evidence="7">
    <location>
        <begin position="71"/>
        <end position="347"/>
    </location>
</feature>
<feature type="region of interest" description="Disordered" evidence="5">
    <location>
        <begin position="34"/>
        <end position="59"/>
    </location>
</feature>
<dbReference type="Gene3D" id="3.40.50.1980">
    <property type="entry name" value="Nitrogenase molybdenum iron protein domain"/>
    <property type="match status" value="2"/>
</dbReference>
<evidence type="ECO:0000313" key="8">
    <source>
        <dbReference type="EMBL" id="OLO47984.1"/>
    </source>
</evidence>
<feature type="signal peptide" evidence="6">
    <location>
        <begin position="1"/>
        <end position="28"/>
    </location>
</feature>
<dbReference type="Pfam" id="PF01497">
    <property type="entry name" value="Peripla_BP_2"/>
    <property type="match status" value="1"/>
</dbReference>
<keyword evidence="4 6" id="KW-0732">Signal</keyword>
<dbReference type="InterPro" id="IPR002491">
    <property type="entry name" value="ABC_transptr_periplasmic_BD"/>
</dbReference>
<evidence type="ECO:0000256" key="6">
    <source>
        <dbReference type="SAM" id="SignalP"/>
    </source>
</evidence>
<dbReference type="InterPro" id="IPR051313">
    <property type="entry name" value="Bact_iron-sidero_bind"/>
</dbReference>
<organism evidence="8 9">
    <name type="scientific">Actinomyces oris</name>
    <dbReference type="NCBI Taxonomy" id="544580"/>
    <lineage>
        <taxon>Bacteria</taxon>
        <taxon>Bacillati</taxon>
        <taxon>Actinomycetota</taxon>
        <taxon>Actinomycetes</taxon>
        <taxon>Actinomycetales</taxon>
        <taxon>Actinomycetaceae</taxon>
        <taxon>Actinomyces</taxon>
    </lineage>
</organism>
<evidence type="ECO:0000256" key="1">
    <source>
        <dbReference type="ARBA" id="ARBA00004196"/>
    </source>
</evidence>
<dbReference type="SUPFAM" id="SSF53807">
    <property type="entry name" value="Helical backbone' metal receptor"/>
    <property type="match status" value="1"/>
</dbReference>
<dbReference type="NCBIfam" id="NF008200">
    <property type="entry name" value="PRK10957.1"/>
    <property type="match status" value="1"/>
</dbReference>
<evidence type="ECO:0000259" key="7">
    <source>
        <dbReference type="PROSITE" id="PS50983"/>
    </source>
</evidence>
<comment type="similarity">
    <text evidence="2">Belongs to the bacterial solute-binding protein 8 family.</text>
</comment>
<sequence>MNTFPRLVIGRRRLLAATLTGVVSLSLAACGRSGGRGSAGSSGSASSGSQGWPRTVKTDDGDLALSSKPQRIVSTSIALTGSLLAVGAPVVASAVTAPNTDGLSDDSGFFVQWSDAAKKQKVEKLYEIKSVDVTKVAGYEPDLIVVAKSGGDSAVDQVEQLRDIAPVLVVDYTGRSWQDVTRTIGQATGNEQQADTVIADYDAHVSATKEAITVPEGTTSAFIVYGGGGGGAAALTAESPQVQILTSLGFTMADIPEEVKGDTSKGQRQDIVKLSNENVQTGLPGDNWVIVAADSASRQKVVDDPTFSTATQVTHGRVAYTPASTFRLDYYSAIIMLDSLKESYKKG</sequence>
<dbReference type="OrthoDB" id="9793175at2"/>
<dbReference type="PANTHER" id="PTHR30532">
    <property type="entry name" value="IRON III DICITRATE-BINDING PERIPLASMIC PROTEIN"/>
    <property type="match status" value="1"/>
</dbReference>
<protein>
    <submittedName>
        <fullName evidence="8">Fe2+-enterobactin ABC transporter substrate-binding protein</fullName>
    </submittedName>
</protein>
<name>A0A1Q8VIS1_9ACTO</name>
<comment type="caution">
    <text evidence="8">The sequence shown here is derived from an EMBL/GenBank/DDBJ whole genome shotgun (WGS) entry which is preliminary data.</text>
</comment>
<gene>
    <name evidence="8" type="ORF">BKH28_11005</name>
</gene>
<evidence type="ECO:0000256" key="4">
    <source>
        <dbReference type="ARBA" id="ARBA00022729"/>
    </source>
</evidence>
<keyword evidence="3" id="KW-0813">Transport</keyword>
<dbReference type="AlphaFoldDB" id="A0A1Q8VIS1"/>
<proteinExistence type="inferred from homology"/>
<comment type="subcellular location">
    <subcellularLocation>
        <location evidence="1">Cell envelope</location>
    </subcellularLocation>
</comment>
<dbReference type="InterPro" id="IPR006311">
    <property type="entry name" value="TAT_signal"/>
</dbReference>
<feature type="chain" id="PRO_5012254819" evidence="6">
    <location>
        <begin position="29"/>
        <end position="347"/>
    </location>
</feature>
<dbReference type="FunFam" id="3.40.50.1980:FF:000009">
    <property type="entry name" value="Iron-enterobactin transporter periplasmic binding protein"/>
    <property type="match status" value="1"/>
</dbReference>
<evidence type="ECO:0000256" key="3">
    <source>
        <dbReference type="ARBA" id="ARBA00022448"/>
    </source>
</evidence>
<dbReference type="GO" id="GO:1901678">
    <property type="term" value="P:iron coordination entity transport"/>
    <property type="evidence" value="ECO:0007669"/>
    <property type="project" value="UniProtKB-ARBA"/>
</dbReference>
<reference evidence="8 9" key="1">
    <citation type="submission" date="2016-12" db="EMBL/GenBank/DDBJ databases">
        <title>Genomic comparison of strains in the 'Actinomyces naeslundii' group.</title>
        <authorList>
            <person name="Mughal S.R."/>
            <person name="Do T."/>
            <person name="Gilbert S.C."/>
            <person name="Witherden E.A."/>
            <person name="Didelot X."/>
            <person name="Beighton D."/>
        </authorList>
    </citation>
    <scope>NUCLEOTIDE SEQUENCE [LARGE SCALE GENOMIC DNA]</scope>
    <source>
        <strain evidence="8 9">P6N</strain>
    </source>
</reference>
<dbReference type="PROSITE" id="PS50983">
    <property type="entry name" value="FE_B12_PBP"/>
    <property type="match status" value="1"/>
</dbReference>
<dbReference type="GO" id="GO:0030288">
    <property type="term" value="C:outer membrane-bounded periplasmic space"/>
    <property type="evidence" value="ECO:0007669"/>
    <property type="project" value="TreeGrafter"/>
</dbReference>
<dbReference type="EMBL" id="MSKL01000027">
    <property type="protein sequence ID" value="OLO47984.1"/>
    <property type="molecule type" value="Genomic_DNA"/>
</dbReference>
<dbReference type="Proteomes" id="UP000186394">
    <property type="component" value="Unassembled WGS sequence"/>
</dbReference>
<dbReference type="PROSITE" id="PS51318">
    <property type="entry name" value="TAT"/>
    <property type="match status" value="1"/>
</dbReference>
<dbReference type="RefSeq" id="WP_075418842.1">
    <property type="nucleotide sequence ID" value="NZ_MSKL01000027.1"/>
</dbReference>
<dbReference type="PANTHER" id="PTHR30532:SF24">
    <property type="entry name" value="FERRIC ENTEROBACTIN-BINDING PERIPLASMIC PROTEIN FEPB"/>
    <property type="match status" value="1"/>
</dbReference>
<dbReference type="PROSITE" id="PS51257">
    <property type="entry name" value="PROKAR_LIPOPROTEIN"/>
    <property type="match status" value="1"/>
</dbReference>
<evidence type="ECO:0000256" key="5">
    <source>
        <dbReference type="SAM" id="MobiDB-lite"/>
    </source>
</evidence>
<evidence type="ECO:0000313" key="9">
    <source>
        <dbReference type="Proteomes" id="UP000186394"/>
    </source>
</evidence>
<accession>A0A1Q8VIS1</accession>